<dbReference type="Pfam" id="PF13577">
    <property type="entry name" value="SnoaL_4"/>
    <property type="match status" value="2"/>
</dbReference>
<evidence type="ECO:0000313" key="4">
    <source>
        <dbReference type="Proteomes" id="UP000252586"/>
    </source>
</evidence>
<protein>
    <submittedName>
        <fullName evidence="3">SnoaL-like protein</fullName>
    </submittedName>
</protein>
<proteinExistence type="predicted"/>
<dbReference type="Gene3D" id="3.10.450.50">
    <property type="match status" value="2"/>
</dbReference>
<feature type="domain" description="SnoaL-like" evidence="2">
    <location>
        <begin position="4"/>
        <end position="85"/>
    </location>
</feature>
<accession>A0A366D8Z2</accession>
<dbReference type="RefSeq" id="WP_232331729.1">
    <property type="nucleotide sequence ID" value="NZ_CP107943.1"/>
</dbReference>
<dbReference type="AlphaFoldDB" id="A0A366D8Z2"/>
<organism evidence="3 4">
    <name type="scientific">Nocardia puris</name>
    <dbReference type="NCBI Taxonomy" id="208602"/>
    <lineage>
        <taxon>Bacteria</taxon>
        <taxon>Bacillati</taxon>
        <taxon>Actinomycetota</taxon>
        <taxon>Actinomycetes</taxon>
        <taxon>Mycobacteriales</taxon>
        <taxon>Nocardiaceae</taxon>
        <taxon>Nocardia</taxon>
    </lineage>
</organism>
<evidence type="ECO:0000313" key="3">
    <source>
        <dbReference type="EMBL" id="RBO86521.1"/>
    </source>
</evidence>
<dbReference type="EMBL" id="QNRE01000013">
    <property type="protein sequence ID" value="RBO86521.1"/>
    <property type="molecule type" value="Genomic_DNA"/>
</dbReference>
<dbReference type="SUPFAM" id="SSF54427">
    <property type="entry name" value="NTF2-like"/>
    <property type="match status" value="2"/>
</dbReference>
<dbReference type="Proteomes" id="UP000252586">
    <property type="component" value="Unassembled WGS sequence"/>
</dbReference>
<dbReference type="InterPro" id="IPR037401">
    <property type="entry name" value="SnoaL-like"/>
</dbReference>
<dbReference type="InterPro" id="IPR032710">
    <property type="entry name" value="NTF2-like_dom_sf"/>
</dbReference>
<keyword evidence="4" id="KW-1185">Reference proteome</keyword>
<evidence type="ECO:0000259" key="2">
    <source>
        <dbReference type="Pfam" id="PF13577"/>
    </source>
</evidence>
<sequence>MVTSFRGEAHGIEALTALARKGHDAYARTLRSKCNLVIEIDGDTATVRAHDVAVYVLDDKTEALAAAIHRYRARRSASGWRFDRLDVSPVARTEALARALKADRNRIRYAPNAPGRSNLRRRPHSRPHRHRLRHRPTASPEGRTSTTTTKEDAMSTAASTADRLEIADLFTRLARLLDERRWDDVGTVFADDVKVDSPRIQVRGIDKVVDFMRQAEVDGEHTQHTTTDLLVNVNGDHAAASSNSIVYYYRDGQPPHQTGGLRQTCTAVRTSAGWRLSEIRITPAWIRKE</sequence>
<gene>
    <name evidence="3" type="ORF">DFR74_11364</name>
</gene>
<comment type="caution">
    <text evidence="3">The sequence shown here is derived from an EMBL/GenBank/DDBJ whole genome shotgun (WGS) entry which is preliminary data.</text>
</comment>
<evidence type="ECO:0000256" key="1">
    <source>
        <dbReference type="SAM" id="MobiDB-lite"/>
    </source>
</evidence>
<feature type="domain" description="SnoaL-like" evidence="2">
    <location>
        <begin position="160"/>
        <end position="279"/>
    </location>
</feature>
<feature type="region of interest" description="Disordered" evidence="1">
    <location>
        <begin position="108"/>
        <end position="158"/>
    </location>
</feature>
<feature type="compositionally biased region" description="Basic residues" evidence="1">
    <location>
        <begin position="118"/>
        <end position="136"/>
    </location>
</feature>
<dbReference type="STRING" id="1210090.GCA_001613185_02746"/>
<name>A0A366D8Z2_9NOCA</name>
<reference evidence="3 4" key="1">
    <citation type="submission" date="2018-06" db="EMBL/GenBank/DDBJ databases">
        <title>Genomic Encyclopedia of Type Strains, Phase IV (KMG-IV): sequencing the most valuable type-strain genomes for metagenomic binning, comparative biology and taxonomic classification.</title>
        <authorList>
            <person name="Goeker M."/>
        </authorList>
    </citation>
    <scope>NUCLEOTIDE SEQUENCE [LARGE SCALE GENOMIC DNA]</scope>
    <source>
        <strain evidence="3 4">DSM 44599</strain>
    </source>
</reference>